<reference evidence="1 2" key="1">
    <citation type="journal article" date="2018" name="Nat. Biotechnol.">
        <title>A standardized bacterial taxonomy based on genome phylogeny substantially revises the tree of life.</title>
        <authorList>
            <person name="Parks D.H."/>
            <person name="Chuvochina M."/>
            <person name="Waite D.W."/>
            <person name="Rinke C."/>
            <person name="Skarshewski A."/>
            <person name="Chaumeil P.A."/>
            <person name="Hugenholtz P."/>
        </authorList>
    </citation>
    <scope>NUCLEOTIDE SEQUENCE [LARGE SCALE GENOMIC DNA]</scope>
    <source>
        <strain evidence="1">UBA11247</strain>
    </source>
</reference>
<comment type="caution">
    <text evidence="1">The sequence shown here is derived from an EMBL/GenBank/DDBJ whole genome shotgun (WGS) entry which is preliminary data.</text>
</comment>
<dbReference type="Proteomes" id="UP000261739">
    <property type="component" value="Unassembled WGS sequence"/>
</dbReference>
<protein>
    <submittedName>
        <fullName evidence="1">Uncharacterized protein</fullName>
    </submittedName>
</protein>
<organism evidence="1 2">
    <name type="scientific">Corynebacterium nuruki</name>
    <dbReference type="NCBI Taxonomy" id="1032851"/>
    <lineage>
        <taxon>Bacteria</taxon>
        <taxon>Bacillati</taxon>
        <taxon>Actinomycetota</taxon>
        <taxon>Actinomycetes</taxon>
        <taxon>Mycobacteriales</taxon>
        <taxon>Corynebacteriaceae</taxon>
        <taxon>Corynebacterium</taxon>
    </lineage>
</organism>
<proteinExistence type="predicted"/>
<evidence type="ECO:0000313" key="1">
    <source>
        <dbReference type="EMBL" id="HCT15375.1"/>
    </source>
</evidence>
<sequence length="125" mass="13509">MAGSAVAYRGGELDGRIMRGWVTPLHVAQRLRPVRAGELGRKAASPELLEETHVQVNGLWVPKENVRDAALVSAGAQAHPRGPAYELDAVTRARLRHLAHPDRVMAGWTAAAENACTRADPHLPD</sequence>
<dbReference type="EMBL" id="DQID01000295">
    <property type="protein sequence ID" value="HCT15375.1"/>
    <property type="molecule type" value="Genomic_DNA"/>
</dbReference>
<accession>A0A3D4T224</accession>
<dbReference type="AlphaFoldDB" id="A0A3D4T224"/>
<evidence type="ECO:0000313" key="2">
    <source>
        <dbReference type="Proteomes" id="UP000261739"/>
    </source>
</evidence>
<dbReference type="STRING" id="863239.GCA_000213935_01958"/>
<name>A0A3D4T224_9CORY</name>
<gene>
    <name evidence="1" type="ORF">DIW82_11515</name>
</gene>